<sequence>MVEEETIMEKVKDKNVSKNLKIRVLDEAFDSFKEIIDEYAQAHDLSENDYETLLDLANKAYLEKKMTYFLEDKLSNLGSYLLWSAACALKQDFCKEDKYYDRIMYFKQLNHTFTNE</sequence>
<reference evidence="1" key="1">
    <citation type="submission" date="2023-01" db="EMBL/GenBank/DDBJ databases">
        <title>Human gut microbiome strain richness.</title>
        <authorList>
            <person name="Chen-Liaw A."/>
        </authorList>
    </citation>
    <scope>NUCLEOTIDE SEQUENCE</scope>
    <source>
        <strain evidence="1">RTP21484st1_B7_RTP21484_190118</strain>
    </source>
</reference>
<protein>
    <submittedName>
        <fullName evidence="1">Uncharacterized protein</fullName>
    </submittedName>
</protein>
<evidence type="ECO:0000313" key="2">
    <source>
        <dbReference type="Proteomes" id="UP001212263"/>
    </source>
</evidence>
<name>A0AAW6FME8_9BACT</name>
<dbReference type="AlphaFoldDB" id="A0AAW6FME8"/>
<dbReference type="RefSeq" id="WP_195203659.1">
    <property type="nucleotide sequence ID" value="NZ_JADMUD010000015.1"/>
</dbReference>
<organism evidence="1 2">
    <name type="scientific">Odoribacter splanchnicus</name>
    <dbReference type="NCBI Taxonomy" id="28118"/>
    <lineage>
        <taxon>Bacteria</taxon>
        <taxon>Pseudomonadati</taxon>
        <taxon>Bacteroidota</taxon>
        <taxon>Bacteroidia</taxon>
        <taxon>Bacteroidales</taxon>
        <taxon>Odoribacteraceae</taxon>
        <taxon>Odoribacter</taxon>
    </lineage>
</organism>
<dbReference type="EMBL" id="JAQMRD010000034">
    <property type="protein sequence ID" value="MDB9224921.1"/>
    <property type="molecule type" value="Genomic_DNA"/>
</dbReference>
<proteinExistence type="predicted"/>
<comment type="caution">
    <text evidence="1">The sequence shown here is derived from an EMBL/GenBank/DDBJ whole genome shotgun (WGS) entry which is preliminary data.</text>
</comment>
<gene>
    <name evidence="1" type="ORF">PN645_18255</name>
</gene>
<dbReference type="Proteomes" id="UP001212263">
    <property type="component" value="Unassembled WGS sequence"/>
</dbReference>
<accession>A0AAW6FME8</accession>
<evidence type="ECO:0000313" key="1">
    <source>
        <dbReference type="EMBL" id="MDB9224921.1"/>
    </source>
</evidence>